<evidence type="ECO:0000256" key="5">
    <source>
        <dbReference type="ARBA" id="ARBA00023136"/>
    </source>
</evidence>
<evidence type="ECO:0000313" key="8">
    <source>
        <dbReference type="EMBL" id="EWT00850.1"/>
    </source>
</evidence>
<dbReference type="InterPro" id="IPR011701">
    <property type="entry name" value="MFS"/>
</dbReference>
<dbReference type="GO" id="GO:0005886">
    <property type="term" value="C:plasma membrane"/>
    <property type="evidence" value="ECO:0007669"/>
    <property type="project" value="UniProtKB-SubCell"/>
</dbReference>
<keyword evidence="3 6" id="KW-0812">Transmembrane</keyword>
<comment type="subcellular location">
    <subcellularLocation>
        <location evidence="1">Cell membrane</location>
        <topology evidence="1">Multi-pass membrane protein</topology>
    </subcellularLocation>
</comment>
<feature type="transmembrane region" description="Helical" evidence="6">
    <location>
        <begin position="261"/>
        <end position="280"/>
    </location>
</feature>
<feature type="transmembrane region" description="Helical" evidence="6">
    <location>
        <begin position="112"/>
        <end position="135"/>
    </location>
</feature>
<dbReference type="InterPro" id="IPR020846">
    <property type="entry name" value="MFS_dom"/>
</dbReference>
<feature type="transmembrane region" description="Helical" evidence="6">
    <location>
        <begin position="224"/>
        <end position="241"/>
    </location>
</feature>
<dbReference type="Gene3D" id="1.20.1250.20">
    <property type="entry name" value="MFS general substrate transporter like domains"/>
    <property type="match status" value="1"/>
</dbReference>
<dbReference type="STRING" id="1386089.N865_13440"/>
<keyword evidence="2" id="KW-1003">Cell membrane</keyword>
<dbReference type="RefSeq" id="WP_034807435.1">
    <property type="nucleotide sequence ID" value="NZ_AWSA01000033.1"/>
</dbReference>
<feature type="transmembrane region" description="Helical" evidence="6">
    <location>
        <begin position="175"/>
        <end position="196"/>
    </location>
</feature>
<dbReference type="SUPFAM" id="SSF103473">
    <property type="entry name" value="MFS general substrate transporter"/>
    <property type="match status" value="1"/>
</dbReference>
<dbReference type="EMBL" id="AWSA01000033">
    <property type="protein sequence ID" value="EWT00850.1"/>
    <property type="molecule type" value="Genomic_DNA"/>
</dbReference>
<evidence type="ECO:0000256" key="2">
    <source>
        <dbReference type="ARBA" id="ARBA00022475"/>
    </source>
</evidence>
<feature type="transmembrane region" description="Helical" evidence="6">
    <location>
        <begin position="147"/>
        <end position="169"/>
    </location>
</feature>
<feature type="transmembrane region" description="Helical" evidence="6">
    <location>
        <begin position="50"/>
        <end position="71"/>
    </location>
</feature>
<dbReference type="eggNOG" id="COG2814">
    <property type="taxonomic scope" value="Bacteria"/>
</dbReference>
<dbReference type="PANTHER" id="PTHR23513">
    <property type="entry name" value="INTEGRAL MEMBRANE EFFLUX PROTEIN-RELATED"/>
    <property type="match status" value="1"/>
</dbReference>
<dbReference type="Pfam" id="PF07690">
    <property type="entry name" value="MFS_1"/>
    <property type="match status" value="1"/>
</dbReference>
<dbReference type="PANTHER" id="PTHR23513:SF6">
    <property type="entry name" value="MAJOR FACILITATOR SUPERFAMILY ASSOCIATED DOMAIN-CONTAINING PROTEIN"/>
    <property type="match status" value="1"/>
</dbReference>
<protein>
    <recommendedName>
        <fullName evidence="7">Major facilitator superfamily (MFS) profile domain-containing protein</fullName>
    </recommendedName>
</protein>
<gene>
    <name evidence="8" type="ORF">N865_13440</name>
</gene>
<feature type="transmembrane region" description="Helical" evidence="6">
    <location>
        <begin position="380"/>
        <end position="399"/>
    </location>
</feature>
<feature type="transmembrane region" description="Helical" evidence="6">
    <location>
        <begin position="316"/>
        <end position="340"/>
    </location>
</feature>
<keyword evidence="4 6" id="KW-1133">Transmembrane helix</keyword>
<accession>W9G4A2</accession>
<feature type="domain" description="Major facilitator superfamily (MFS) profile" evidence="7">
    <location>
        <begin position="1"/>
        <end position="201"/>
    </location>
</feature>
<feature type="domain" description="Major facilitator superfamily (MFS) profile" evidence="7">
    <location>
        <begin position="220"/>
        <end position="440"/>
    </location>
</feature>
<feature type="transmembrane region" description="Helical" evidence="6">
    <location>
        <begin position="352"/>
        <end position="374"/>
    </location>
</feature>
<dbReference type="OrthoDB" id="3810421at2"/>
<feature type="transmembrane region" description="Helical" evidence="6">
    <location>
        <begin position="292"/>
        <end position="310"/>
    </location>
</feature>
<evidence type="ECO:0000256" key="3">
    <source>
        <dbReference type="ARBA" id="ARBA00022692"/>
    </source>
</evidence>
<comment type="caution">
    <text evidence="8">The sequence shown here is derived from an EMBL/GenBank/DDBJ whole genome shotgun (WGS) entry which is preliminary data.</text>
</comment>
<dbReference type="CDD" id="cd06173">
    <property type="entry name" value="MFS_MefA_like"/>
    <property type="match status" value="1"/>
</dbReference>
<name>W9G4A2_9MICO</name>
<feature type="transmembrane region" description="Helical" evidence="6">
    <location>
        <begin position="83"/>
        <end position="100"/>
    </location>
</feature>
<dbReference type="PROSITE" id="PS50850">
    <property type="entry name" value="MFS"/>
    <property type="match status" value="2"/>
</dbReference>
<sequence length="440" mass="43728">MKQTLHESTSPSLWAVRDLRIALPARALSVMGDTITVAVLALAVSESGDASRLTALFMAFGAPILLLAGVAGRLADRYDSRRVLVAGGLLQAAASLGLVVGPDLGSTSGFAVTLALVAVLQAGQAVTGPAWSALVPRIVGDELVGRAIGLQMALSGVGGLIGMAVGGLLFDAVGYHGALLVDTATFVVLVAAGWAVRARRMPLSPAPHQTPSAGGGLAYVRRDAVLRLLLPALLVVVLAGEGVNVVEPLLVTHVLGGSGTAFGWAGAAFAAGTIAGSLLGGRFDADARRLTGASVAILVMGLGVAATGRIGSLWMLFPLGALLGCANGVVNALVSVLALGRTLESWRGRVMAVLNGAARGASILALALGGALGTQLGPRGTFITLGLLLLAVAPAVLVARRGLASAPGGIPEGPVPSPAGAGELHVAGGALVEEPQGRLA</sequence>
<dbReference type="GO" id="GO:0022857">
    <property type="term" value="F:transmembrane transporter activity"/>
    <property type="evidence" value="ECO:0007669"/>
    <property type="project" value="InterPro"/>
</dbReference>
<dbReference type="AlphaFoldDB" id="W9G4A2"/>
<proteinExistence type="predicted"/>
<evidence type="ECO:0000256" key="1">
    <source>
        <dbReference type="ARBA" id="ARBA00004651"/>
    </source>
</evidence>
<dbReference type="Proteomes" id="UP000019489">
    <property type="component" value="Unassembled WGS sequence"/>
</dbReference>
<evidence type="ECO:0000313" key="9">
    <source>
        <dbReference type="Proteomes" id="UP000019489"/>
    </source>
</evidence>
<reference evidence="8 9" key="1">
    <citation type="submission" date="2013-08" db="EMBL/GenBank/DDBJ databases">
        <title>Intrasporangium oryzae NRRL B-24470.</title>
        <authorList>
            <person name="Liu H."/>
            <person name="Wang G."/>
        </authorList>
    </citation>
    <scope>NUCLEOTIDE SEQUENCE [LARGE SCALE GENOMIC DNA]</scope>
    <source>
        <strain evidence="8 9">NRRL B-24470</strain>
    </source>
</reference>
<dbReference type="InterPro" id="IPR036259">
    <property type="entry name" value="MFS_trans_sf"/>
</dbReference>
<feature type="transmembrane region" description="Helical" evidence="6">
    <location>
        <begin position="21"/>
        <end position="44"/>
    </location>
</feature>
<evidence type="ECO:0000256" key="4">
    <source>
        <dbReference type="ARBA" id="ARBA00022989"/>
    </source>
</evidence>
<evidence type="ECO:0000259" key="7">
    <source>
        <dbReference type="PROSITE" id="PS50850"/>
    </source>
</evidence>
<evidence type="ECO:0000256" key="6">
    <source>
        <dbReference type="SAM" id="Phobius"/>
    </source>
</evidence>
<organism evidence="8 9">
    <name type="scientific">Intrasporangium oryzae NRRL B-24470</name>
    <dbReference type="NCBI Taxonomy" id="1386089"/>
    <lineage>
        <taxon>Bacteria</taxon>
        <taxon>Bacillati</taxon>
        <taxon>Actinomycetota</taxon>
        <taxon>Actinomycetes</taxon>
        <taxon>Micrococcales</taxon>
        <taxon>Intrasporangiaceae</taxon>
        <taxon>Intrasporangium</taxon>
    </lineage>
</organism>
<keyword evidence="5 6" id="KW-0472">Membrane</keyword>
<keyword evidence="9" id="KW-1185">Reference proteome</keyword>